<evidence type="ECO:0000313" key="2">
    <source>
        <dbReference type="EMBL" id="KAE8954158.1"/>
    </source>
</evidence>
<name>A0A6A3GK55_9STRA</name>
<protein>
    <recommendedName>
        <fullName evidence="1">Reverse transcriptase domain-containing protein</fullName>
    </recommendedName>
</protein>
<dbReference type="InterPro" id="IPR000477">
    <property type="entry name" value="RT_dom"/>
</dbReference>
<reference evidence="2 3" key="1">
    <citation type="submission" date="2018-09" db="EMBL/GenBank/DDBJ databases">
        <title>Genomic investigation of the strawberry pathogen Phytophthora fragariae indicates pathogenicity is determined by transcriptional variation in three key races.</title>
        <authorList>
            <person name="Adams T.M."/>
            <person name="Armitage A.D."/>
            <person name="Sobczyk M.K."/>
            <person name="Bates H.J."/>
            <person name="Dunwell J.M."/>
            <person name="Nellist C.F."/>
            <person name="Harrison R.J."/>
        </authorList>
    </citation>
    <scope>NUCLEOTIDE SEQUENCE [LARGE SCALE GENOMIC DNA]</scope>
    <source>
        <strain evidence="2 3">SCRP249</strain>
    </source>
</reference>
<dbReference type="Pfam" id="PF00078">
    <property type="entry name" value="RVT_1"/>
    <property type="match status" value="1"/>
</dbReference>
<dbReference type="PANTHER" id="PTHR19446">
    <property type="entry name" value="REVERSE TRANSCRIPTASES"/>
    <property type="match status" value="1"/>
</dbReference>
<organism evidence="2 3">
    <name type="scientific">Phytophthora rubi</name>
    <dbReference type="NCBI Taxonomy" id="129364"/>
    <lineage>
        <taxon>Eukaryota</taxon>
        <taxon>Sar</taxon>
        <taxon>Stramenopiles</taxon>
        <taxon>Oomycota</taxon>
        <taxon>Peronosporomycetes</taxon>
        <taxon>Peronosporales</taxon>
        <taxon>Peronosporaceae</taxon>
        <taxon>Phytophthora</taxon>
    </lineage>
</organism>
<dbReference type="Proteomes" id="UP000429607">
    <property type="component" value="Unassembled WGS sequence"/>
</dbReference>
<sequence>MFRRVSTKYSDNEIHRLDSAIGHSARGVHDKADTLADAWTPIFQQPASTREERAAVLPWLGNHGQYTDLLADMTEPFTSAEVAAAVGASKPGKACGPDRLGNDWYRDFGDQLIPILTKLYNCWFTHGTFPDTFLEADIFCLRKGGDSSNPLNFRPLALLDTDYKILTRMMATRASLKLSTIIHPNQNGFVPFRTIHSTIDLYTAAQAAAQADPTMAKALALLLDFCKAYDSVDREFLYDVLRWLGCPADYVTALQALH</sequence>
<dbReference type="EMBL" id="QXFV01010106">
    <property type="protein sequence ID" value="KAE8954158.1"/>
    <property type="molecule type" value="Genomic_DNA"/>
</dbReference>
<feature type="non-terminal residue" evidence="2">
    <location>
        <position position="258"/>
    </location>
</feature>
<feature type="domain" description="Reverse transcriptase" evidence="1">
    <location>
        <begin position="150"/>
        <end position="249"/>
    </location>
</feature>
<accession>A0A6A3GK55</accession>
<gene>
    <name evidence="2" type="ORF">PR001_g32606</name>
</gene>
<evidence type="ECO:0000259" key="1">
    <source>
        <dbReference type="Pfam" id="PF00078"/>
    </source>
</evidence>
<proteinExistence type="predicted"/>
<comment type="caution">
    <text evidence="2">The sequence shown here is derived from an EMBL/GenBank/DDBJ whole genome shotgun (WGS) entry which is preliminary data.</text>
</comment>
<evidence type="ECO:0000313" key="3">
    <source>
        <dbReference type="Proteomes" id="UP000429607"/>
    </source>
</evidence>
<dbReference type="AlphaFoldDB" id="A0A6A3GK55"/>